<dbReference type="SUPFAM" id="SSF143503">
    <property type="entry name" value="PUG domain-like"/>
    <property type="match status" value="1"/>
</dbReference>
<feature type="region of interest" description="Disordered" evidence="1">
    <location>
        <begin position="116"/>
        <end position="321"/>
    </location>
</feature>
<dbReference type="AlphaFoldDB" id="A0A7J6L8F9"/>
<dbReference type="PANTHER" id="PTHR23153">
    <property type="entry name" value="UBX-RELATED"/>
    <property type="match status" value="1"/>
</dbReference>
<feature type="compositionally biased region" description="Low complexity" evidence="1">
    <location>
        <begin position="172"/>
        <end position="191"/>
    </location>
</feature>
<comment type="caution">
    <text evidence="3">The sequence shown here is derived from an EMBL/GenBank/DDBJ whole genome shotgun (WGS) entry which is preliminary data.</text>
</comment>
<dbReference type="GO" id="GO:0005737">
    <property type="term" value="C:cytoplasm"/>
    <property type="evidence" value="ECO:0007669"/>
    <property type="project" value="TreeGrafter"/>
</dbReference>
<evidence type="ECO:0000256" key="1">
    <source>
        <dbReference type="SAM" id="MobiDB-lite"/>
    </source>
</evidence>
<dbReference type="InterPro" id="IPR018997">
    <property type="entry name" value="PUB_domain"/>
</dbReference>
<feature type="compositionally biased region" description="Basic and acidic residues" evidence="1">
    <location>
        <begin position="212"/>
        <end position="228"/>
    </location>
</feature>
<name>A0A7J6L8F9_PERCH</name>
<evidence type="ECO:0000259" key="2">
    <source>
        <dbReference type="Pfam" id="PF09409"/>
    </source>
</evidence>
<dbReference type="OrthoDB" id="10420601at2759"/>
<dbReference type="CDD" id="cd09212">
    <property type="entry name" value="PUB"/>
    <property type="match status" value="1"/>
</dbReference>
<dbReference type="Proteomes" id="UP000591131">
    <property type="component" value="Unassembled WGS sequence"/>
</dbReference>
<evidence type="ECO:0000313" key="4">
    <source>
        <dbReference type="Proteomes" id="UP000591131"/>
    </source>
</evidence>
<reference evidence="3 4" key="1">
    <citation type="submission" date="2020-04" db="EMBL/GenBank/DDBJ databases">
        <title>Perkinsus chesapeaki whole genome sequence.</title>
        <authorList>
            <person name="Bogema D.R."/>
        </authorList>
    </citation>
    <scope>NUCLEOTIDE SEQUENCE [LARGE SCALE GENOMIC DNA]</scope>
    <source>
        <strain evidence="3">ATCC PRA-425</strain>
    </source>
</reference>
<gene>
    <name evidence="3" type="ORF">FOL47_009413</name>
</gene>
<dbReference type="Gene3D" id="1.20.58.2190">
    <property type="match status" value="1"/>
</dbReference>
<keyword evidence="4" id="KW-1185">Reference proteome</keyword>
<dbReference type="EMBL" id="JAAPAO010000654">
    <property type="protein sequence ID" value="KAF4655476.1"/>
    <property type="molecule type" value="Genomic_DNA"/>
</dbReference>
<dbReference type="PANTHER" id="PTHR23153:SF38">
    <property type="entry name" value="UBX DOMAIN-CONTAINING PROTEIN 6"/>
    <property type="match status" value="1"/>
</dbReference>
<feature type="compositionally biased region" description="Polar residues" evidence="1">
    <location>
        <begin position="154"/>
        <end position="163"/>
    </location>
</feature>
<evidence type="ECO:0000313" key="3">
    <source>
        <dbReference type="EMBL" id="KAF4655476.1"/>
    </source>
</evidence>
<dbReference type="InterPro" id="IPR036339">
    <property type="entry name" value="PUB-like_dom_sf"/>
</dbReference>
<protein>
    <recommendedName>
        <fullName evidence="2">PUB domain-containing protein</fullName>
    </recommendedName>
</protein>
<organism evidence="3 4">
    <name type="scientific">Perkinsus chesapeaki</name>
    <name type="common">Clam parasite</name>
    <name type="synonym">Perkinsus andrewsi</name>
    <dbReference type="NCBI Taxonomy" id="330153"/>
    <lineage>
        <taxon>Eukaryota</taxon>
        <taxon>Sar</taxon>
        <taxon>Alveolata</taxon>
        <taxon>Perkinsozoa</taxon>
        <taxon>Perkinsea</taxon>
        <taxon>Perkinsida</taxon>
        <taxon>Perkinsidae</taxon>
        <taxon>Perkinsus</taxon>
    </lineage>
</organism>
<feature type="domain" description="PUB" evidence="2">
    <location>
        <begin position="20"/>
        <end position="97"/>
    </location>
</feature>
<dbReference type="Pfam" id="PF09409">
    <property type="entry name" value="PUB"/>
    <property type="match status" value="1"/>
</dbReference>
<feature type="compositionally biased region" description="Basic and acidic residues" evidence="1">
    <location>
        <begin position="143"/>
        <end position="153"/>
    </location>
</feature>
<proteinExistence type="predicted"/>
<feature type="compositionally biased region" description="Basic and acidic residues" evidence="1">
    <location>
        <begin position="236"/>
        <end position="246"/>
    </location>
</feature>
<sequence length="321" mass="35548">MSPLDELIPELTNLPLDTSRRQSCYVTLARILGNIRDDPTEDKYHTIKKSAKVLQNSLCDPHTGQLYSPVIGILREAGFKETVDAYVWDPSSDQQHEALIDAAERIEDLRNALVAASHTRPSATGTGTLGSKPVSGQTRQFARRTDAEKKRAAQEQQMKNLKQASRDKFYNSTTVLPTTSSGTTRSTSSSESPERSKEDGLRPTSSGKTKRTAFDFESRQARVDREQRAQNQLTQLREEQKRRYEEASADPSTFNTAAYRKPPSIAPGGRTEGSSWTSWIPFFGGSSSSRDDDHNRRGGQQQPGRPNVKGIGDLPKPPRGG</sequence>
<accession>A0A7J6L8F9</accession>
<feature type="compositionally biased region" description="Basic and acidic residues" evidence="1">
    <location>
        <begin position="192"/>
        <end position="201"/>
    </location>
</feature>